<evidence type="ECO:0000313" key="3">
    <source>
        <dbReference type="Proteomes" id="UP000712045"/>
    </source>
</evidence>
<dbReference type="RefSeq" id="WP_205082374.1">
    <property type="nucleotide sequence ID" value="NZ_JAFEUF010000035.1"/>
</dbReference>
<name>A0ABS2HT25_9ACTN</name>
<keyword evidence="3" id="KW-1185">Reference proteome</keyword>
<evidence type="ECO:0000313" key="2">
    <source>
        <dbReference type="EMBL" id="MBM7054199.1"/>
    </source>
</evidence>
<dbReference type="PANTHER" id="PTHR38011:SF11">
    <property type="entry name" value="2,5-DIAMINO-6-RIBOSYLAMINO-4(3H)-PYRIMIDINONE 5'-PHOSPHATE REDUCTASE"/>
    <property type="match status" value="1"/>
</dbReference>
<dbReference type="PANTHER" id="PTHR38011">
    <property type="entry name" value="DIHYDROFOLATE REDUCTASE FAMILY PROTEIN (AFU_ORTHOLOGUE AFUA_8G06820)"/>
    <property type="match status" value="1"/>
</dbReference>
<dbReference type="SUPFAM" id="SSF53597">
    <property type="entry name" value="Dihydrofolate reductase-like"/>
    <property type="match status" value="1"/>
</dbReference>
<evidence type="ECO:0000259" key="1">
    <source>
        <dbReference type="Pfam" id="PF01872"/>
    </source>
</evidence>
<dbReference type="InterPro" id="IPR024072">
    <property type="entry name" value="DHFR-like_dom_sf"/>
</dbReference>
<proteinExistence type="predicted"/>
<dbReference type="Proteomes" id="UP000712045">
    <property type="component" value="Unassembled WGS sequence"/>
</dbReference>
<dbReference type="InterPro" id="IPR002734">
    <property type="entry name" value="RibDG_C"/>
</dbReference>
<feature type="domain" description="Bacterial bifunctional deaminase-reductase C-terminal" evidence="1">
    <location>
        <begin position="3"/>
        <end position="178"/>
    </location>
</feature>
<comment type="caution">
    <text evidence="2">The sequence shown here is derived from an EMBL/GenBank/DDBJ whole genome shotgun (WGS) entry which is preliminary data.</text>
</comment>
<dbReference type="EMBL" id="JAFEUF010000035">
    <property type="protein sequence ID" value="MBM7054199.1"/>
    <property type="molecule type" value="Genomic_DNA"/>
</dbReference>
<accession>A0ABS2HT25</accession>
<dbReference type="Pfam" id="PF01872">
    <property type="entry name" value="RibD_C"/>
    <property type="match status" value="1"/>
</dbReference>
<dbReference type="InterPro" id="IPR050765">
    <property type="entry name" value="Riboflavin_Biosynth_HTPR"/>
</dbReference>
<protein>
    <submittedName>
        <fullName evidence="2">Dihydrofolate reductase family protein</fullName>
    </submittedName>
</protein>
<sequence>MAKLIYSMITSLDGYAEAVEGGLGAGAEDPEVHTFVNDLFRPVGTYLYGRRMYETMVYWETALDEPDQPPHIAQYARDWQAAEKVVYSTTLDAVSSAKTRIERSFDPDAVRRLKAESDADLTVDGPNLAAQAIAAGLVDEYHLFITTSVVGGGKRFFPDGVRLDLELVEERAFGSGLIYARYRTPDHDQGPSGTL</sequence>
<gene>
    <name evidence="2" type="ORF">JS521_10075</name>
</gene>
<organism evidence="2 3">
    <name type="scientific">Streptomyces durocortorensis</name>
    <dbReference type="NCBI Taxonomy" id="2811104"/>
    <lineage>
        <taxon>Bacteria</taxon>
        <taxon>Bacillati</taxon>
        <taxon>Actinomycetota</taxon>
        <taxon>Actinomycetes</taxon>
        <taxon>Kitasatosporales</taxon>
        <taxon>Streptomycetaceae</taxon>
        <taxon>Streptomyces</taxon>
    </lineage>
</organism>
<dbReference type="Gene3D" id="3.40.430.10">
    <property type="entry name" value="Dihydrofolate Reductase, subunit A"/>
    <property type="match status" value="1"/>
</dbReference>
<reference evidence="2 3" key="1">
    <citation type="submission" date="2021-02" db="EMBL/GenBank/DDBJ databases">
        <title>Genome Streptomyces sp. RHZ10.</title>
        <authorList>
            <person name="Besaury L."/>
        </authorList>
    </citation>
    <scope>NUCLEOTIDE SEQUENCE [LARGE SCALE GENOMIC DNA]</scope>
    <source>
        <strain evidence="2 3">RHZ10</strain>
    </source>
</reference>